<dbReference type="Gene3D" id="1.10.150.240">
    <property type="entry name" value="Putative phosphatase, domain 2"/>
    <property type="match status" value="1"/>
</dbReference>
<dbReference type="SUPFAM" id="SSF56784">
    <property type="entry name" value="HAD-like"/>
    <property type="match status" value="1"/>
</dbReference>
<dbReference type="SFLD" id="SFLDS00003">
    <property type="entry name" value="Haloacid_Dehalogenase"/>
    <property type="match status" value="1"/>
</dbReference>
<dbReference type="NCBIfam" id="TIGR01549">
    <property type="entry name" value="HAD-SF-IA-v1"/>
    <property type="match status" value="1"/>
</dbReference>
<dbReference type="SFLD" id="SFLDG01129">
    <property type="entry name" value="C1.5:_HAD__Beta-PGM__Phosphata"/>
    <property type="match status" value="1"/>
</dbReference>
<evidence type="ECO:0000313" key="1">
    <source>
        <dbReference type="EMBL" id="MBO8434559.1"/>
    </source>
</evidence>
<dbReference type="AlphaFoldDB" id="A0A9D9DV52"/>
<dbReference type="InterPro" id="IPR023214">
    <property type="entry name" value="HAD_sf"/>
</dbReference>
<dbReference type="PANTHER" id="PTHR43481">
    <property type="entry name" value="FRUCTOSE-1-PHOSPHATE PHOSPHATASE"/>
    <property type="match status" value="1"/>
</dbReference>
<dbReference type="InterPro" id="IPR041492">
    <property type="entry name" value="HAD_2"/>
</dbReference>
<proteinExistence type="predicted"/>
<dbReference type="InterPro" id="IPR036412">
    <property type="entry name" value="HAD-like_sf"/>
</dbReference>
<reference evidence="1" key="2">
    <citation type="journal article" date="2021" name="PeerJ">
        <title>Extensive microbial diversity within the chicken gut microbiome revealed by metagenomics and culture.</title>
        <authorList>
            <person name="Gilroy R."/>
            <person name="Ravi A."/>
            <person name="Getino M."/>
            <person name="Pursley I."/>
            <person name="Horton D.L."/>
            <person name="Alikhan N.F."/>
            <person name="Baker D."/>
            <person name="Gharbi K."/>
            <person name="Hall N."/>
            <person name="Watson M."/>
            <person name="Adriaenssens E.M."/>
            <person name="Foster-Nyarko E."/>
            <person name="Jarju S."/>
            <person name="Secka A."/>
            <person name="Antonio M."/>
            <person name="Oren A."/>
            <person name="Chaudhuri R.R."/>
            <person name="La Ragione R."/>
            <person name="Hildebrand F."/>
            <person name="Pallen M.J."/>
        </authorList>
    </citation>
    <scope>NUCLEOTIDE SEQUENCE</scope>
    <source>
        <strain evidence="1">F6-4510</strain>
    </source>
</reference>
<dbReference type="GO" id="GO:0050308">
    <property type="term" value="F:sugar-phosphatase activity"/>
    <property type="evidence" value="ECO:0007669"/>
    <property type="project" value="TreeGrafter"/>
</dbReference>
<accession>A0A9D9DV52</accession>
<comment type="caution">
    <text evidence="1">The sequence shown here is derived from an EMBL/GenBank/DDBJ whole genome shotgun (WGS) entry which is preliminary data.</text>
</comment>
<dbReference type="Gene3D" id="3.40.50.1000">
    <property type="entry name" value="HAD superfamily/HAD-like"/>
    <property type="match status" value="1"/>
</dbReference>
<dbReference type="InterPro" id="IPR006439">
    <property type="entry name" value="HAD-SF_hydro_IA"/>
</dbReference>
<dbReference type="InterPro" id="IPR023198">
    <property type="entry name" value="PGP-like_dom2"/>
</dbReference>
<sequence length="217" mass="25185">MVLKADYFIFDMDGLMIDSEITIYNVWKRILEKYGYSVDMEFYKQFIGIPDHKMVTGFKERYGEDFPFEKLMKEHAILRDEVYDTEGVPFKYGLLELLETLKSKNKKMAVATSSPMSSVKRLLKRDNVIDYFDYFVTCEDVKTHKPEPEVFLKALELGGFKPEQAVVLEDSQNGLLASHRAGIRSIFIKDIIEPKKEVLDTVYLRANNLLVVSKIVE</sequence>
<protein>
    <submittedName>
        <fullName evidence="1">HAD family phosphatase</fullName>
    </submittedName>
</protein>
<organism evidence="1 2">
    <name type="scientific">Candidatus Fimicola merdigallinarum</name>
    <dbReference type="NCBI Taxonomy" id="2840819"/>
    <lineage>
        <taxon>Bacteria</taxon>
        <taxon>Bacillati</taxon>
        <taxon>Bacillota</taxon>
        <taxon>Clostridia</taxon>
        <taxon>Lachnospirales</taxon>
        <taxon>Lachnospiraceae</taxon>
        <taxon>Lachnospiraceae incertae sedis</taxon>
        <taxon>Candidatus Fimicola</taxon>
    </lineage>
</organism>
<dbReference type="EMBL" id="JADIMX010000085">
    <property type="protein sequence ID" value="MBO8434559.1"/>
    <property type="molecule type" value="Genomic_DNA"/>
</dbReference>
<dbReference type="PANTHER" id="PTHR43481:SF4">
    <property type="entry name" value="GLYCEROL-1-PHOSPHATE PHOSPHOHYDROLASE 1-RELATED"/>
    <property type="match status" value="1"/>
</dbReference>
<dbReference type="PRINTS" id="PR00413">
    <property type="entry name" value="HADHALOGNASE"/>
</dbReference>
<dbReference type="Proteomes" id="UP000823611">
    <property type="component" value="Unassembled WGS sequence"/>
</dbReference>
<dbReference type="SFLD" id="SFLDG01135">
    <property type="entry name" value="C1.5.6:_HAD__Beta-PGM__Phospha"/>
    <property type="match status" value="1"/>
</dbReference>
<name>A0A9D9DV52_9FIRM</name>
<evidence type="ECO:0000313" key="2">
    <source>
        <dbReference type="Proteomes" id="UP000823611"/>
    </source>
</evidence>
<dbReference type="NCBIfam" id="TIGR01509">
    <property type="entry name" value="HAD-SF-IA-v3"/>
    <property type="match status" value="1"/>
</dbReference>
<dbReference type="Pfam" id="PF13419">
    <property type="entry name" value="HAD_2"/>
    <property type="match status" value="1"/>
</dbReference>
<dbReference type="InterPro" id="IPR051806">
    <property type="entry name" value="HAD-like_SPP"/>
</dbReference>
<gene>
    <name evidence="1" type="ORF">IAC55_04465</name>
</gene>
<reference evidence="1" key="1">
    <citation type="submission" date="2020-10" db="EMBL/GenBank/DDBJ databases">
        <authorList>
            <person name="Gilroy R."/>
        </authorList>
    </citation>
    <scope>NUCLEOTIDE SEQUENCE</scope>
    <source>
        <strain evidence="1">F6-4510</strain>
    </source>
</reference>